<dbReference type="SUPFAM" id="SSF57414">
    <property type="entry name" value="Hairpin loop containing domain-like"/>
    <property type="match status" value="1"/>
</dbReference>
<dbReference type="Pfam" id="PF00024">
    <property type="entry name" value="PAN_1"/>
    <property type="match status" value="1"/>
</dbReference>
<gene>
    <name evidence="3" type="ORF">E2C01_094234</name>
</gene>
<feature type="compositionally biased region" description="Low complexity" evidence="1">
    <location>
        <begin position="15"/>
        <end position="24"/>
    </location>
</feature>
<dbReference type="PROSITE" id="PS50948">
    <property type="entry name" value="PAN"/>
    <property type="match status" value="1"/>
</dbReference>
<dbReference type="Gene3D" id="3.50.4.10">
    <property type="entry name" value="Hepatocyte Growth Factor"/>
    <property type="match status" value="1"/>
</dbReference>
<name>A0A5B7JVL9_PORTR</name>
<dbReference type="AlphaFoldDB" id="A0A5B7JVL9"/>
<dbReference type="CDD" id="cd01099">
    <property type="entry name" value="PAN_AP_HGF"/>
    <property type="match status" value="1"/>
</dbReference>
<feature type="domain" description="Apple" evidence="2">
    <location>
        <begin position="47"/>
        <end position="133"/>
    </location>
</feature>
<reference evidence="3 4" key="1">
    <citation type="submission" date="2019-05" db="EMBL/GenBank/DDBJ databases">
        <title>Another draft genome of Portunus trituberculatus and its Hox gene families provides insights of decapod evolution.</title>
        <authorList>
            <person name="Jeong J.-H."/>
            <person name="Song I."/>
            <person name="Kim S."/>
            <person name="Choi T."/>
            <person name="Kim D."/>
            <person name="Ryu S."/>
            <person name="Kim W."/>
        </authorList>
    </citation>
    <scope>NUCLEOTIDE SEQUENCE [LARGE SCALE GENOMIC DNA]</scope>
    <source>
        <tissue evidence="3">Muscle</tissue>
    </source>
</reference>
<evidence type="ECO:0000313" key="3">
    <source>
        <dbReference type="EMBL" id="MPC98849.1"/>
    </source>
</evidence>
<protein>
    <recommendedName>
        <fullName evidence="2">Apple domain-containing protein</fullName>
    </recommendedName>
</protein>
<organism evidence="3 4">
    <name type="scientific">Portunus trituberculatus</name>
    <name type="common">Swimming crab</name>
    <name type="synonym">Neptunus trituberculatus</name>
    <dbReference type="NCBI Taxonomy" id="210409"/>
    <lineage>
        <taxon>Eukaryota</taxon>
        <taxon>Metazoa</taxon>
        <taxon>Ecdysozoa</taxon>
        <taxon>Arthropoda</taxon>
        <taxon>Crustacea</taxon>
        <taxon>Multicrustacea</taxon>
        <taxon>Malacostraca</taxon>
        <taxon>Eumalacostraca</taxon>
        <taxon>Eucarida</taxon>
        <taxon>Decapoda</taxon>
        <taxon>Pleocyemata</taxon>
        <taxon>Brachyura</taxon>
        <taxon>Eubrachyura</taxon>
        <taxon>Portunoidea</taxon>
        <taxon>Portunidae</taxon>
        <taxon>Portuninae</taxon>
        <taxon>Portunus</taxon>
    </lineage>
</organism>
<sequence length="135" mass="15692">MKRKDPLKQDQGTRNLTHSLSLSNSTDKVRGNYVFDDSDTQQLNNRRHRDVPTAFQMIRNTRLDLGSGFRRFKDIPGRLTLPECLDACLEETAFVCRSVMHSDKFDACRLSKYDKLNGQTVYDPDFTYYENLMGE</sequence>
<evidence type="ECO:0000313" key="4">
    <source>
        <dbReference type="Proteomes" id="UP000324222"/>
    </source>
</evidence>
<dbReference type="Proteomes" id="UP000324222">
    <property type="component" value="Unassembled WGS sequence"/>
</dbReference>
<feature type="region of interest" description="Disordered" evidence="1">
    <location>
        <begin position="1"/>
        <end position="24"/>
    </location>
</feature>
<accession>A0A5B7JVL9</accession>
<evidence type="ECO:0000256" key="1">
    <source>
        <dbReference type="SAM" id="MobiDB-lite"/>
    </source>
</evidence>
<dbReference type="SMART" id="SM00473">
    <property type="entry name" value="PAN_AP"/>
    <property type="match status" value="1"/>
</dbReference>
<dbReference type="InterPro" id="IPR003609">
    <property type="entry name" value="Pan_app"/>
</dbReference>
<dbReference type="OrthoDB" id="6423981at2759"/>
<proteinExistence type="predicted"/>
<evidence type="ECO:0000259" key="2">
    <source>
        <dbReference type="PROSITE" id="PS50948"/>
    </source>
</evidence>
<dbReference type="EMBL" id="VSRR010115890">
    <property type="protein sequence ID" value="MPC98849.1"/>
    <property type="molecule type" value="Genomic_DNA"/>
</dbReference>
<keyword evidence="4" id="KW-1185">Reference proteome</keyword>
<comment type="caution">
    <text evidence="3">The sequence shown here is derived from an EMBL/GenBank/DDBJ whole genome shotgun (WGS) entry which is preliminary data.</text>
</comment>